<comment type="caution">
    <text evidence="2">The sequence shown here is derived from an EMBL/GenBank/DDBJ whole genome shotgun (WGS) entry which is preliminary data.</text>
</comment>
<feature type="region of interest" description="Disordered" evidence="1">
    <location>
        <begin position="1"/>
        <end position="32"/>
    </location>
</feature>
<gene>
    <name evidence="2" type="ORF">SEMRO_528_G160780.1</name>
</gene>
<accession>A0A9N8E3Z6</accession>
<evidence type="ECO:0000313" key="2">
    <source>
        <dbReference type="EMBL" id="CAB9512294.1"/>
    </source>
</evidence>
<dbReference type="AlphaFoldDB" id="A0A9N8E3Z6"/>
<name>A0A9N8E3Z6_9STRA</name>
<proteinExistence type="predicted"/>
<feature type="compositionally biased region" description="Polar residues" evidence="1">
    <location>
        <begin position="13"/>
        <end position="28"/>
    </location>
</feature>
<dbReference type="EMBL" id="CAICTM010000527">
    <property type="protein sequence ID" value="CAB9512294.1"/>
    <property type="molecule type" value="Genomic_DNA"/>
</dbReference>
<evidence type="ECO:0000256" key="1">
    <source>
        <dbReference type="SAM" id="MobiDB-lite"/>
    </source>
</evidence>
<evidence type="ECO:0000313" key="3">
    <source>
        <dbReference type="Proteomes" id="UP001153069"/>
    </source>
</evidence>
<keyword evidence="3" id="KW-1185">Reference proteome</keyword>
<protein>
    <submittedName>
        <fullName evidence="2">Uncharacterized protein</fullName>
    </submittedName>
</protein>
<feature type="region of interest" description="Disordered" evidence="1">
    <location>
        <begin position="218"/>
        <end position="252"/>
    </location>
</feature>
<dbReference type="Proteomes" id="UP001153069">
    <property type="component" value="Unassembled WGS sequence"/>
</dbReference>
<feature type="compositionally biased region" description="Polar residues" evidence="1">
    <location>
        <begin position="222"/>
        <end position="235"/>
    </location>
</feature>
<reference evidence="2" key="1">
    <citation type="submission" date="2020-06" db="EMBL/GenBank/DDBJ databases">
        <authorList>
            <consortium name="Plant Systems Biology data submission"/>
        </authorList>
    </citation>
    <scope>NUCLEOTIDE SEQUENCE</scope>
    <source>
        <strain evidence="2">D6</strain>
    </source>
</reference>
<sequence length="404" mass="43741">MPTKKKQIMPDTADNNKATQWSSEQQPGNPIPGLIKCIGNVRALMDENSNLKLQLQDYKELKKERDSLRDQLEDSRADRERLQSQLDSSLTEEENKKILPAKDGTKDLLDHFNQKDHCITELADQIARAIKTPAQTSILRNDSDHPVVVIAQKEEDASELDALPAAVEEEGEMDTDALVNALKDAPLGPTLTAAEEGGKMDIHAEMDAAGLDDEQQRLVSDKPSSGNNQTGSESMTARKEHVATAAPAPYSSVSSTAALPIGDGIATAQKLVANDGGNQPNATSEEDPSGNPGSETATKTHTETSVLPHDVVGSVASDKENDTATQVAPQKARMTLSARKKRWSLSPQRAKMTLSAKEKCAKQILGPCEPVEDRAGDQVAEHVANPKLRMMTDAEMEELRKMLG</sequence>
<organism evidence="2 3">
    <name type="scientific">Seminavis robusta</name>
    <dbReference type="NCBI Taxonomy" id="568900"/>
    <lineage>
        <taxon>Eukaryota</taxon>
        <taxon>Sar</taxon>
        <taxon>Stramenopiles</taxon>
        <taxon>Ochrophyta</taxon>
        <taxon>Bacillariophyta</taxon>
        <taxon>Bacillariophyceae</taxon>
        <taxon>Bacillariophycidae</taxon>
        <taxon>Naviculales</taxon>
        <taxon>Naviculaceae</taxon>
        <taxon>Seminavis</taxon>
    </lineage>
</organism>
<feature type="compositionally biased region" description="Polar residues" evidence="1">
    <location>
        <begin position="291"/>
        <end position="304"/>
    </location>
</feature>
<feature type="region of interest" description="Disordered" evidence="1">
    <location>
        <begin position="273"/>
        <end position="304"/>
    </location>
</feature>
<feature type="compositionally biased region" description="Basic and acidic residues" evidence="1">
    <location>
        <begin position="69"/>
        <end position="82"/>
    </location>
</feature>
<feature type="region of interest" description="Disordered" evidence="1">
    <location>
        <begin position="69"/>
        <end position="95"/>
    </location>
</feature>